<evidence type="ECO:0000256" key="2">
    <source>
        <dbReference type="SAM" id="MobiDB-lite"/>
    </source>
</evidence>
<evidence type="ECO:0000313" key="4">
    <source>
        <dbReference type="Proteomes" id="UP000250572"/>
    </source>
</evidence>
<proteinExistence type="inferred from homology"/>
<dbReference type="InterPro" id="IPR007991">
    <property type="entry name" value="RNA_pol_I_trans_ini_fac_RRN3"/>
</dbReference>
<comment type="similarity">
    <text evidence="1">Belongs to the RRN3 family.</text>
</comment>
<comment type="caution">
    <text evidence="3">The sequence shown here is derived from an EMBL/GenBank/DDBJ whole genome shotgun (WGS) entry which is preliminary data.</text>
</comment>
<dbReference type="GO" id="GO:0001181">
    <property type="term" value="F:RNA polymerase I general transcription initiation factor activity"/>
    <property type="evidence" value="ECO:0007669"/>
    <property type="project" value="InterPro"/>
</dbReference>
<name>A0A315W3X0_GAMAF</name>
<dbReference type="Pfam" id="PF05327">
    <property type="entry name" value="RRN3"/>
    <property type="match status" value="4"/>
</dbReference>
<feature type="compositionally biased region" description="Polar residues" evidence="2">
    <location>
        <begin position="653"/>
        <end position="664"/>
    </location>
</feature>
<feature type="region of interest" description="Disordered" evidence="2">
    <location>
        <begin position="351"/>
        <end position="413"/>
    </location>
</feature>
<evidence type="ECO:0000256" key="1">
    <source>
        <dbReference type="ARBA" id="ARBA00010098"/>
    </source>
</evidence>
<sequence length="672" mass="74687">MELEGRDFLNSPPVKTVRFGGSVAEMLDKLRKGDSSDYELLKHQLADPDIKDAQIISWLQEFRSCITQLTKDHEQLIYTVLRLPWVGRSQAVVDEFLAFLSNLVSAQTVYLCACLKMVVSHFTPSKPLTTGPPVQRVTICEGGVDISDSEDEEDIDLPRNFGLCHQALQLIIRYVPSTSRFLMPILRDSFPFVQKSPRTLVRTPRAAPDEQPGASLTVCCSLKECYVHNLLRLTVYVPSIRRDVLELIVGQLLKLDVRASRAEIEEAEENQNQNQPEEGLFDMWSLCGSMSGDRATALSLPGSFHAEQTKELYKDLLSVFDKLILPTHASAHVQYTLFYLCSFKLVSMPGRDTGRRPARPPSELQCVCVSPGPGSGRGLPRSPVEGSAEPDAARRPAPGRSRIPGELHGPSQVRPCSVSLQEAALQRGSDSLSSCPPSTVRACLDLLLTWIHAYIDSQDSSGRQVCCDISLHGPFYAACQAVFYTLVFRHRAMLEANMKKAPRSRALHRLLCLCCRKYQVVFCYTIIERNNRQVLPVVRSSAGGDGVTTNTNPLDSFFPFDPYLLKRYTRVSGVTPYMLKTRTTQFPKLPLHKSGQLIEPLYQAWDDLAETDLLPPKTDQQALKEDEDDFLSGETPHGDGVLGLTPSSYGSNVCSPNSVGSPPTAQHRAFKF</sequence>
<dbReference type="AlphaFoldDB" id="A0A315W3X0"/>
<keyword evidence="4" id="KW-1185">Reference proteome</keyword>
<dbReference type="Proteomes" id="UP000250572">
    <property type="component" value="Unassembled WGS sequence"/>
</dbReference>
<gene>
    <name evidence="3" type="ORF">CCH79_00015711</name>
</gene>
<accession>A0A315W3X0</accession>
<dbReference type="GO" id="GO:0006361">
    <property type="term" value="P:transcription initiation at RNA polymerase I promoter"/>
    <property type="evidence" value="ECO:0007669"/>
    <property type="project" value="InterPro"/>
</dbReference>
<evidence type="ECO:0000313" key="3">
    <source>
        <dbReference type="EMBL" id="PWA30281.1"/>
    </source>
</evidence>
<protein>
    <recommendedName>
        <fullName evidence="5">RRN3 homolog, RNA polymerase I transcription factor</fullName>
    </recommendedName>
</protein>
<dbReference type="PANTHER" id="PTHR12790">
    <property type="entry name" value="TRANSCRIPTION INITIATION FACTOR IA RRN3"/>
    <property type="match status" value="1"/>
</dbReference>
<dbReference type="GO" id="GO:0005634">
    <property type="term" value="C:nucleus"/>
    <property type="evidence" value="ECO:0007669"/>
    <property type="project" value="TreeGrafter"/>
</dbReference>
<organism evidence="3 4">
    <name type="scientific">Gambusia affinis</name>
    <name type="common">Western mosquitofish</name>
    <name type="synonym">Heterandria affinis</name>
    <dbReference type="NCBI Taxonomy" id="33528"/>
    <lineage>
        <taxon>Eukaryota</taxon>
        <taxon>Metazoa</taxon>
        <taxon>Chordata</taxon>
        <taxon>Craniata</taxon>
        <taxon>Vertebrata</taxon>
        <taxon>Euteleostomi</taxon>
        <taxon>Actinopterygii</taxon>
        <taxon>Neopterygii</taxon>
        <taxon>Teleostei</taxon>
        <taxon>Neoteleostei</taxon>
        <taxon>Acanthomorphata</taxon>
        <taxon>Ovalentaria</taxon>
        <taxon>Atherinomorphae</taxon>
        <taxon>Cyprinodontiformes</taxon>
        <taxon>Poeciliidae</taxon>
        <taxon>Poeciliinae</taxon>
        <taxon>Gambusia</taxon>
    </lineage>
</organism>
<evidence type="ECO:0008006" key="5">
    <source>
        <dbReference type="Google" id="ProtNLM"/>
    </source>
</evidence>
<dbReference type="EMBL" id="NHOQ01000420">
    <property type="protein sequence ID" value="PWA30281.1"/>
    <property type="molecule type" value="Genomic_DNA"/>
</dbReference>
<feature type="region of interest" description="Disordered" evidence="2">
    <location>
        <begin position="653"/>
        <end position="672"/>
    </location>
</feature>
<reference evidence="3 4" key="1">
    <citation type="journal article" date="2018" name="G3 (Bethesda)">
        <title>A High-Quality Reference Genome for the Invasive Mosquitofish Gambusia affinis Using a Chicago Library.</title>
        <authorList>
            <person name="Hoffberg S.L."/>
            <person name="Troendle N.J."/>
            <person name="Glenn T.C."/>
            <person name="Mahmud O."/>
            <person name="Louha S."/>
            <person name="Chalopin D."/>
            <person name="Bennetzen J.L."/>
            <person name="Mauricio R."/>
        </authorList>
    </citation>
    <scope>NUCLEOTIDE SEQUENCE [LARGE SCALE GENOMIC DNA]</scope>
    <source>
        <strain evidence="3">NE01/NJP1002.9</strain>
        <tissue evidence="3">Muscle</tissue>
    </source>
</reference>
<dbReference type="GO" id="GO:0001042">
    <property type="term" value="F:RNA polymerase I core binding"/>
    <property type="evidence" value="ECO:0007669"/>
    <property type="project" value="TreeGrafter"/>
</dbReference>
<dbReference type="PANTHER" id="PTHR12790:SF0">
    <property type="entry name" value="RNA POLYMERASE I-SPECIFIC TRANSCRIPTION INITIATION FACTOR RRN3-RELATED"/>
    <property type="match status" value="1"/>
</dbReference>